<dbReference type="GO" id="GO:0004180">
    <property type="term" value="F:carboxypeptidase activity"/>
    <property type="evidence" value="ECO:0007669"/>
    <property type="project" value="UniProtKB-KW"/>
</dbReference>
<evidence type="ECO:0000256" key="16">
    <source>
        <dbReference type="ARBA" id="ARBA00023145"/>
    </source>
</evidence>
<keyword evidence="10" id="KW-0732">Signal</keyword>
<evidence type="ECO:0000256" key="12">
    <source>
        <dbReference type="ARBA" id="ARBA00022824"/>
    </source>
</evidence>
<dbReference type="GO" id="GO:0005576">
    <property type="term" value="C:extracellular region"/>
    <property type="evidence" value="ECO:0007669"/>
    <property type="project" value="UniProtKB-SubCell"/>
</dbReference>
<evidence type="ECO:0000256" key="15">
    <source>
        <dbReference type="ARBA" id="ARBA00023049"/>
    </source>
</evidence>
<keyword evidence="6" id="KW-0964">Secreted</keyword>
<keyword evidence="7" id="KW-0121">Carboxypeptidase</keyword>
<evidence type="ECO:0000256" key="19">
    <source>
        <dbReference type="ARBA" id="ARBA00025833"/>
    </source>
</evidence>
<protein>
    <recommendedName>
        <fullName evidence="5">Carboxypeptidase Q</fullName>
    </recommendedName>
    <alternativeName>
        <fullName evidence="20">Plasma glutamate carboxypeptidase</fullName>
    </alternativeName>
</protein>
<evidence type="ECO:0000256" key="1">
    <source>
        <dbReference type="ARBA" id="ARBA00004240"/>
    </source>
</evidence>
<keyword evidence="12" id="KW-0256">Endoplasmic reticulum</keyword>
<keyword evidence="14" id="KW-0333">Golgi apparatus</keyword>
<dbReference type="Pfam" id="PF04389">
    <property type="entry name" value="Peptidase_M28"/>
    <property type="match status" value="1"/>
</dbReference>
<evidence type="ECO:0000256" key="11">
    <source>
        <dbReference type="ARBA" id="ARBA00022801"/>
    </source>
</evidence>
<name>A0ABD5PVS2_9EURY</name>
<dbReference type="GO" id="GO:0006508">
    <property type="term" value="P:proteolysis"/>
    <property type="evidence" value="ECO:0007669"/>
    <property type="project" value="UniProtKB-KW"/>
</dbReference>
<accession>A0ABD5PVS2</accession>
<dbReference type="Gene3D" id="3.40.630.10">
    <property type="entry name" value="Zn peptidases"/>
    <property type="match status" value="1"/>
</dbReference>
<keyword evidence="11" id="KW-0378">Hydrolase</keyword>
<dbReference type="PANTHER" id="PTHR12053:SF3">
    <property type="entry name" value="CARBOXYPEPTIDASE Q"/>
    <property type="match status" value="1"/>
</dbReference>
<evidence type="ECO:0000256" key="2">
    <source>
        <dbReference type="ARBA" id="ARBA00004371"/>
    </source>
</evidence>
<proteinExistence type="predicted"/>
<evidence type="ECO:0000256" key="7">
    <source>
        <dbReference type="ARBA" id="ARBA00022645"/>
    </source>
</evidence>
<evidence type="ECO:0000256" key="20">
    <source>
        <dbReference type="ARBA" id="ARBA00033328"/>
    </source>
</evidence>
<evidence type="ECO:0000256" key="6">
    <source>
        <dbReference type="ARBA" id="ARBA00022525"/>
    </source>
</evidence>
<keyword evidence="9" id="KW-0479">Metal-binding</keyword>
<dbReference type="AlphaFoldDB" id="A0ABD5PVS2"/>
<dbReference type="InterPro" id="IPR039866">
    <property type="entry name" value="CPQ"/>
</dbReference>
<dbReference type="RefSeq" id="WP_250141347.1">
    <property type="nucleotide sequence ID" value="NZ_JALIQP010000003.1"/>
</dbReference>
<evidence type="ECO:0000256" key="3">
    <source>
        <dbReference type="ARBA" id="ARBA00004555"/>
    </source>
</evidence>
<dbReference type="SUPFAM" id="SSF53187">
    <property type="entry name" value="Zn-dependent exopeptidases"/>
    <property type="match status" value="1"/>
</dbReference>
<dbReference type="Proteomes" id="UP001595898">
    <property type="component" value="Unassembled WGS sequence"/>
</dbReference>
<evidence type="ECO:0000259" key="21">
    <source>
        <dbReference type="Pfam" id="PF02225"/>
    </source>
</evidence>
<keyword evidence="8" id="KW-0645">Protease</keyword>
<feature type="domain" description="Peptidase M28" evidence="22">
    <location>
        <begin position="209"/>
        <end position="390"/>
    </location>
</feature>
<sequence length="436" mass="47132">MTTWIGDVFTSDVGWTHLERLVDIGNRMAGSDGEREAAELTRDALAEAGARNARLDTFDVQGWTRGDSTIAAGEENLDCIALPRSPADAIAAPLVDLGYGLPEDFESADVEDAVVMVRSDIPDYYDRYVHRREKYYHAVENGAAAFVYRNHVEGCLPPTGSVGTEADPIGEIPAVGVSAEVGARLARRYEGDDVTVSVDAEIHPAESQNVHAELGPDTEDRVLVTSHVDAHDIAEGALDNGAGTAMVVEIANALADREDDLETRVEFVAYGAEEVGLVGSGYHAEETDHGTIEAIVNNDGVVRDRTLSLTTHGFDGLETAANAVAERYDHPIETVPELGPHSDHWPFVQWGVPGYHVTSTSDDVGRGWGHTFADTLDKLEKRDLREQAILLTALVVELADSAATIEHRDPEAIAADLEVQDLAEGMRVTGDWPYDD</sequence>
<dbReference type="Gene3D" id="3.50.30.30">
    <property type="match status" value="1"/>
</dbReference>
<evidence type="ECO:0000313" key="24">
    <source>
        <dbReference type="Proteomes" id="UP001595898"/>
    </source>
</evidence>
<evidence type="ECO:0000256" key="14">
    <source>
        <dbReference type="ARBA" id="ARBA00023034"/>
    </source>
</evidence>
<dbReference type="CDD" id="cd04819">
    <property type="entry name" value="PA_2"/>
    <property type="match status" value="1"/>
</dbReference>
<evidence type="ECO:0000259" key="22">
    <source>
        <dbReference type="Pfam" id="PF04389"/>
    </source>
</evidence>
<gene>
    <name evidence="23" type="ORF">ACFO5R_22045</name>
</gene>
<keyword evidence="16" id="KW-0865">Zymogen</keyword>
<comment type="subunit">
    <text evidence="19">Homodimer. The monomeric form is inactive while the homodimer is active.</text>
</comment>
<dbReference type="InterPro" id="IPR003137">
    <property type="entry name" value="PA_domain"/>
</dbReference>
<comment type="caution">
    <text evidence="23">The sequence shown here is derived from an EMBL/GenBank/DDBJ whole genome shotgun (WGS) entry which is preliminary data.</text>
</comment>
<evidence type="ECO:0000256" key="8">
    <source>
        <dbReference type="ARBA" id="ARBA00022670"/>
    </source>
</evidence>
<keyword evidence="24" id="KW-1185">Reference proteome</keyword>
<evidence type="ECO:0000256" key="17">
    <source>
        <dbReference type="ARBA" id="ARBA00023180"/>
    </source>
</evidence>
<dbReference type="InterPro" id="IPR046450">
    <property type="entry name" value="PA_dom_sf"/>
</dbReference>
<dbReference type="InterPro" id="IPR007484">
    <property type="entry name" value="Peptidase_M28"/>
</dbReference>
<comment type="subcellular location">
    <subcellularLocation>
        <location evidence="1">Endoplasmic reticulum</location>
    </subcellularLocation>
    <subcellularLocation>
        <location evidence="3">Golgi apparatus</location>
    </subcellularLocation>
    <subcellularLocation>
        <location evidence="2">Lysosome</location>
    </subcellularLocation>
    <subcellularLocation>
        <location evidence="4">Secreted</location>
    </subcellularLocation>
</comment>
<keyword evidence="15" id="KW-0482">Metalloprotease</keyword>
<feature type="domain" description="PA" evidence="21">
    <location>
        <begin position="92"/>
        <end position="185"/>
    </location>
</feature>
<evidence type="ECO:0000313" key="23">
    <source>
        <dbReference type="EMBL" id="MFC4544618.1"/>
    </source>
</evidence>
<keyword evidence="17" id="KW-0325">Glycoprotein</keyword>
<organism evidence="23 24">
    <name type="scientific">Halosolutus amylolyticus</name>
    <dbReference type="NCBI Taxonomy" id="2932267"/>
    <lineage>
        <taxon>Archaea</taxon>
        <taxon>Methanobacteriati</taxon>
        <taxon>Methanobacteriota</taxon>
        <taxon>Stenosarchaea group</taxon>
        <taxon>Halobacteria</taxon>
        <taxon>Halobacteriales</taxon>
        <taxon>Natrialbaceae</taxon>
        <taxon>Halosolutus</taxon>
    </lineage>
</organism>
<dbReference type="PANTHER" id="PTHR12053">
    <property type="entry name" value="PROTEASE FAMILY M28 PLASMA GLUTAMATE CARBOXYPEPTIDASE-RELATED"/>
    <property type="match status" value="1"/>
</dbReference>
<evidence type="ECO:0000256" key="13">
    <source>
        <dbReference type="ARBA" id="ARBA00022833"/>
    </source>
</evidence>
<dbReference type="EMBL" id="JBHSFA010000011">
    <property type="protein sequence ID" value="MFC4544618.1"/>
    <property type="molecule type" value="Genomic_DNA"/>
</dbReference>
<reference evidence="23 24" key="1">
    <citation type="journal article" date="2019" name="Int. J. Syst. Evol. Microbiol.">
        <title>The Global Catalogue of Microorganisms (GCM) 10K type strain sequencing project: providing services to taxonomists for standard genome sequencing and annotation.</title>
        <authorList>
            <consortium name="The Broad Institute Genomics Platform"/>
            <consortium name="The Broad Institute Genome Sequencing Center for Infectious Disease"/>
            <person name="Wu L."/>
            <person name="Ma J."/>
        </authorList>
    </citation>
    <scope>NUCLEOTIDE SEQUENCE [LARGE SCALE GENOMIC DNA]</scope>
    <source>
        <strain evidence="23 24">WLHS5</strain>
    </source>
</reference>
<evidence type="ECO:0000256" key="4">
    <source>
        <dbReference type="ARBA" id="ARBA00004613"/>
    </source>
</evidence>
<dbReference type="GO" id="GO:0008237">
    <property type="term" value="F:metallopeptidase activity"/>
    <property type="evidence" value="ECO:0007669"/>
    <property type="project" value="UniProtKB-KW"/>
</dbReference>
<evidence type="ECO:0000256" key="18">
    <source>
        <dbReference type="ARBA" id="ARBA00023228"/>
    </source>
</evidence>
<dbReference type="GO" id="GO:0046872">
    <property type="term" value="F:metal ion binding"/>
    <property type="evidence" value="ECO:0007669"/>
    <property type="project" value="UniProtKB-KW"/>
</dbReference>
<evidence type="ECO:0000256" key="9">
    <source>
        <dbReference type="ARBA" id="ARBA00022723"/>
    </source>
</evidence>
<dbReference type="GO" id="GO:0005764">
    <property type="term" value="C:lysosome"/>
    <property type="evidence" value="ECO:0007669"/>
    <property type="project" value="UniProtKB-SubCell"/>
</dbReference>
<dbReference type="SUPFAM" id="SSF52025">
    <property type="entry name" value="PA domain"/>
    <property type="match status" value="1"/>
</dbReference>
<evidence type="ECO:0000256" key="10">
    <source>
        <dbReference type="ARBA" id="ARBA00022729"/>
    </source>
</evidence>
<keyword evidence="18" id="KW-0458">Lysosome</keyword>
<evidence type="ECO:0000256" key="5">
    <source>
        <dbReference type="ARBA" id="ARBA00014116"/>
    </source>
</evidence>
<dbReference type="Pfam" id="PF02225">
    <property type="entry name" value="PA"/>
    <property type="match status" value="1"/>
</dbReference>
<keyword evidence="13" id="KW-0862">Zinc</keyword>